<reference evidence="1 2" key="1">
    <citation type="journal article" date="2010" name="Proc. Natl. Acad. Sci. U.S.A.">
        <title>Enigmatic, ultrasmall, uncultivated Archaea.</title>
        <authorList>
            <person name="Baker B.J."/>
            <person name="Comolli L.R."/>
            <person name="Dick G.J."/>
            <person name="Hauser L.J."/>
            <person name="Hyatt D."/>
            <person name="Dill B.D."/>
            <person name="Land M.L."/>
            <person name="Verberkmoes N.C."/>
            <person name="Hettich R.L."/>
            <person name="Banfield J.F."/>
        </authorList>
    </citation>
    <scope>NUCLEOTIDE SEQUENCE [LARGE SCALE GENOMIC DNA]</scope>
</reference>
<sequence>MVEIKFNDDSFEIDLHGLEELGAMKRKLVIPYANIDEVDENAEKVQRYLKVAGASLGVNNNLYGRFTTNYGLGFFVVKNRENAFAMHLKNETYKVVVLEVADKNEVIKTLKSHINK</sequence>
<dbReference type="AlphaFoldDB" id="D6GV69"/>
<protein>
    <submittedName>
        <fullName evidence="1">Uncharacterized protein</fullName>
    </submittedName>
</protein>
<evidence type="ECO:0000313" key="2">
    <source>
        <dbReference type="Proteomes" id="UP000009376"/>
    </source>
</evidence>
<gene>
    <name evidence="1" type="ORF">BJBARM5_0375</name>
</gene>
<evidence type="ECO:0000313" key="1">
    <source>
        <dbReference type="EMBL" id="EFD92870.1"/>
    </source>
</evidence>
<dbReference type="EMBL" id="GG745551">
    <property type="protein sequence ID" value="EFD92870.1"/>
    <property type="molecule type" value="Genomic_DNA"/>
</dbReference>
<accession>D6GV69</accession>
<name>D6GV69_PARA5</name>
<proteinExistence type="predicted"/>
<dbReference type="Proteomes" id="UP000009376">
    <property type="component" value="Unassembled WGS sequence"/>
</dbReference>
<organism evidence="1 2">
    <name type="scientific">Candidatus Parvarchaeum acidophilus ARMAN-5</name>
    <dbReference type="NCBI Taxonomy" id="662762"/>
    <lineage>
        <taxon>Archaea</taxon>
        <taxon>Candidatus Parvarchaeota</taxon>
        <taxon>Candidatus Parvarchaeum</taxon>
    </lineage>
</organism>